<evidence type="ECO:0000313" key="3">
    <source>
        <dbReference type="Proteomes" id="UP000178235"/>
    </source>
</evidence>
<proteinExistence type="predicted"/>
<accession>A0A1F6VGB5</accession>
<gene>
    <name evidence="2" type="ORF">A2738_00065</name>
</gene>
<organism evidence="2 3">
    <name type="scientific">Candidatus Nomurabacteria bacterium RIFCSPHIGHO2_01_FULL_42_15</name>
    <dbReference type="NCBI Taxonomy" id="1801742"/>
    <lineage>
        <taxon>Bacteria</taxon>
        <taxon>Candidatus Nomuraibacteriota</taxon>
    </lineage>
</organism>
<evidence type="ECO:0000313" key="2">
    <source>
        <dbReference type="EMBL" id="OGI68693.1"/>
    </source>
</evidence>
<feature type="transmembrane region" description="Helical" evidence="1">
    <location>
        <begin position="40"/>
        <end position="66"/>
    </location>
</feature>
<keyword evidence="1" id="KW-1133">Transmembrane helix</keyword>
<protein>
    <submittedName>
        <fullName evidence="2">Uncharacterized protein</fullName>
    </submittedName>
</protein>
<evidence type="ECO:0000256" key="1">
    <source>
        <dbReference type="SAM" id="Phobius"/>
    </source>
</evidence>
<keyword evidence="1" id="KW-0812">Transmembrane</keyword>
<keyword evidence="1" id="KW-0472">Membrane</keyword>
<feature type="transmembrane region" description="Helical" evidence="1">
    <location>
        <begin position="86"/>
        <end position="106"/>
    </location>
</feature>
<dbReference type="AlphaFoldDB" id="A0A1F6VGB5"/>
<dbReference type="Proteomes" id="UP000178235">
    <property type="component" value="Unassembled WGS sequence"/>
</dbReference>
<reference evidence="2 3" key="1">
    <citation type="journal article" date="2016" name="Nat. Commun.">
        <title>Thousands of microbial genomes shed light on interconnected biogeochemical processes in an aquifer system.</title>
        <authorList>
            <person name="Anantharaman K."/>
            <person name="Brown C.T."/>
            <person name="Hug L.A."/>
            <person name="Sharon I."/>
            <person name="Castelle C.J."/>
            <person name="Probst A.J."/>
            <person name="Thomas B.C."/>
            <person name="Singh A."/>
            <person name="Wilkins M.J."/>
            <person name="Karaoz U."/>
            <person name="Brodie E.L."/>
            <person name="Williams K.H."/>
            <person name="Hubbard S.S."/>
            <person name="Banfield J.F."/>
        </authorList>
    </citation>
    <scope>NUCLEOTIDE SEQUENCE [LARGE SCALE GENOMIC DNA]</scope>
</reference>
<name>A0A1F6VGB5_9BACT</name>
<sequence length="111" mass="12938">MEIENKFFVIFIITVLVIRIFLFLHPVSSPTIKGFRVHHYMYGILGIVVGLFVNSISMYAIGLGLFIDELTYILIRGKIHKDNYSFVSIIGTILFVILIFFLRNYFVLPFR</sequence>
<comment type="caution">
    <text evidence="2">The sequence shown here is derived from an EMBL/GenBank/DDBJ whole genome shotgun (WGS) entry which is preliminary data.</text>
</comment>
<feature type="transmembrane region" description="Helical" evidence="1">
    <location>
        <begin position="7"/>
        <end position="28"/>
    </location>
</feature>
<dbReference type="EMBL" id="MFTS01000001">
    <property type="protein sequence ID" value="OGI68693.1"/>
    <property type="molecule type" value="Genomic_DNA"/>
</dbReference>